<dbReference type="InterPro" id="IPR055220">
    <property type="entry name" value="SPRTN_ZBD"/>
</dbReference>
<dbReference type="PANTHER" id="PTHR21220:SF0">
    <property type="entry name" value="DNA-DEPENDENT METALLOPROTEASE SPRTN"/>
    <property type="match status" value="1"/>
</dbReference>
<feature type="domain" description="SprT-like" evidence="3">
    <location>
        <begin position="41"/>
        <end position="220"/>
    </location>
</feature>
<evidence type="ECO:0000256" key="1">
    <source>
        <dbReference type="ARBA" id="ARBA00004123"/>
    </source>
</evidence>
<dbReference type="GO" id="GO:0031593">
    <property type="term" value="F:polyubiquitin modification-dependent protein binding"/>
    <property type="evidence" value="ECO:0007669"/>
    <property type="project" value="TreeGrafter"/>
</dbReference>
<protein>
    <recommendedName>
        <fullName evidence="3">SprT-like domain-containing protein</fullName>
    </recommendedName>
</protein>
<comment type="subcellular location">
    <subcellularLocation>
        <location evidence="1">Nucleus</location>
    </subcellularLocation>
</comment>
<dbReference type="Gene3D" id="3.30.160.60">
    <property type="entry name" value="Classic Zinc Finger"/>
    <property type="match status" value="1"/>
</dbReference>
<dbReference type="PANTHER" id="PTHR21220">
    <property type="entry name" value="DNA-DEPENDENT METALLOPROTEASE SPRTN"/>
    <property type="match status" value="1"/>
</dbReference>
<dbReference type="EMBL" id="MU006090">
    <property type="protein sequence ID" value="KAF2842202.1"/>
    <property type="molecule type" value="Genomic_DNA"/>
</dbReference>
<dbReference type="InterPro" id="IPR006640">
    <property type="entry name" value="SprT-like_domain"/>
</dbReference>
<dbReference type="AlphaFoldDB" id="A0A9P4VUP6"/>
<evidence type="ECO:0000313" key="5">
    <source>
        <dbReference type="Proteomes" id="UP000799429"/>
    </source>
</evidence>
<dbReference type="GO" id="GO:0005634">
    <property type="term" value="C:nucleus"/>
    <property type="evidence" value="ECO:0007669"/>
    <property type="project" value="UniProtKB-SubCell"/>
</dbReference>
<organism evidence="4 5">
    <name type="scientific">Patellaria atrata CBS 101060</name>
    <dbReference type="NCBI Taxonomy" id="1346257"/>
    <lineage>
        <taxon>Eukaryota</taxon>
        <taxon>Fungi</taxon>
        <taxon>Dikarya</taxon>
        <taxon>Ascomycota</taxon>
        <taxon>Pezizomycotina</taxon>
        <taxon>Dothideomycetes</taxon>
        <taxon>Dothideomycetes incertae sedis</taxon>
        <taxon>Patellariales</taxon>
        <taxon>Patellariaceae</taxon>
        <taxon>Patellaria</taxon>
    </lineage>
</organism>
<name>A0A9P4VUP6_9PEZI</name>
<dbReference type="Pfam" id="PF22934">
    <property type="entry name" value="SPRTN_ZBD"/>
    <property type="match status" value="1"/>
</dbReference>
<dbReference type="OrthoDB" id="5236983at2759"/>
<comment type="caution">
    <text evidence="4">The sequence shown here is derived from an EMBL/GenBank/DDBJ whole genome shotgun (WGS) entry which is preliminary data.</text>
</comment>
<reference evidence="4" key="1">
    <citation type="journal article" date="2020" name="Stud. Mycol.">
        <title>101 Dothideomycetes genomes: a test case for predicting lifestyles and emergence of pathogens.</title>
        <authorList>
            <person name="Haridas S."/>
            <person name="Albert R."/>
            <person name="Binder M."/>
            <person name="Bloem J."/>
            <person name="Labutti K."/>
            <person name="Salamov A."/>
            <person name="Andreopoulos B."/>
            <person name="Baker S."/>
            <person name="Barry K."/>
            <person name="Bills G."/>
            <person name="Bluhm B."/>
            <person name="Cannon C."/>
            <person name="Castanera R."/>
            <person name="Culley D."/>
            <person name="Daum C."/>
            <person name="Ezra D."/>
            <person name="Gonzalez J."/>
            <person name="Henrissat B."/>
            <person name="Kuo A."/>
            <person name="Liang C."/>
            <person name="Lipzen A."/>
            <person name="Lutzoni F."/>
            <person name="Magnuson J."/>
            <person name="Mondo S."/>
            <person name="Nolan M."/>
            <person name="Ohm R."/>
            <person name="Pangilinan J."/>
            <person name="Park H.-J."/>
            <person name="Ramirez L."/>
            <person name="Alfaro M."/>
            <person name="Sun H."/>
            <person name="Tritt A."/>
            <person name="Yoshinaga Y."/>
            <person name="Zwiers L.-H."/>
            <person name="Turgeon B."/>
            <person name="Goodwin S."/>
            <person name="Spatafora J."/>
            <person name="Crous P."/>
            <person name="Grigoriev I."/>
        </authorList>
    </citation>
    <scope>NUCLEOTIDE SEQUENCE</scope>
    <source>
        <strain evidence="4">CBS 101060</strain>
    </source>
</reference>
<proteinExistence type="predicted"/>
<keyword evidence="2" id="KW-0539">Nucleus</keyword>
<keyword evidence="5" id="KW-1185">Reference proteome</keyword>
<sequence>MPITDEEVALAAITSLAAFDDNQKRAKMHIDEILNDGNPFVDIHKLFALYNTLYFRSLLLPSVEVSWSKRLTLCAGICELVKDNQGKYRRVRLKLSEPLLKYRPREDTINTLLHEAIHAYFFITTTVAHSRGDDGTGHGSGFLLLADAINSHGSYLITVYHTFHDEVDSYRTHIWQCNGPCRTRPPYFGLVKRSMNRAPGKSDSWWQKHQEECGGAYTKIAAPELTKEQIKALSAKERAGRQKNKIDGWVKKNLVKVTVESAKRTRSLSPGRSAVAHKIAVVACPICDATVAEDKINEHLDTPHSP</sequence>
<dbReference type="GO" id="GO:0004222">
    <property type="term" value="F:metalloendopeptidase activity"/>
    <property type="evidence" value="ECO:0007669"/>
    <property type="project" value="InterPro"/>
</dbReference>
<evidence type="ECO:0000256" key="2">
    <source>
        <dbReference type="ARBA" id="ARBA00023242"/>
    </source>
</evidence>
<gene>
    <name evidence="4" type="ORF">M501DRAFT_1013560</name>
</gene>
<accession>A0A9P4VUP6</accession>
<dbReference type="InterPro" id="IPR044245">
    <property type="entry name" value="Spartan"/>
</dbReference>
<dbReference type="GO" id="GO:0006974">
    <property type="term" value="P:DNA damage response"/>
    <property type="evidence" value="ECO:0007669"/>
    <property type="project" value="InterPro"/>
</dbReference>
<dbReference type="GO" id="GO:0003697">
    <property type="term" value="F:single-stranded DNA binding"/>
    <property type="evidence" value="ECO:0007669"/>
    <property type="project" value="InterPro"/>
</dbReference>
<dbReference type="Pfam" id="PF10263">
    <property type="entry name" value="SprT-like"/>
    <property type="match status" value="1"/>
</dbReference>
<evidence type="ECO:0000259" key="3">
    <source>
        <dbReference type="SMART" id="SM00731"/>
    </source>
</evidence>
<dbReference type="SMART" id="SM00731">
    <property type="entry name" value="SprT"/>
    <property type="match status" value="1"/>
</dbReference>
<evidence type="ECO:0000313" key="4">
    <source>
        <dbReference type="EMBL" id="KAF2842202.1"/>
    </source>
</evidence>
<dbReference type="Proteomes" id="UP000799429">
    <property type="component" value="Unassembled WGS sequence"/>
</dbReference>